<organism evidence="1 2">
    <name type="scientific">Mycolicibacterium hodleri</name>
    <dbReference type="NCBI Taxonomy" id="49897"/>
    <lineage>
        <taxon>Bacteria</taxon>
        <taxon>Bacillati</taxon>
        <taxon>Actinomycetota</taxon>
        <taxon>Actinomycetes</taxon>
        <taxon>Mycobacteriales</taxon>
        <taxon>Mycobacteriaceae</taxon>
        <taxon>Mycolicibacterium</taxon>
    </lineage>
</organism>
<dbReference type="Proteomes" id="UP000315759">
    <property type="component" value="Unassembled WGS sequence"/>
</dbReference>
<keyword evidence="2" id="KW-1185">Reference proteome</keyword>
<evidence type="ECO:0000313" key="2">
    <source>
        <dbReference type="Proteomes" id="UP000315759"/>
    </source>
</evidence>
<dbReference type="Gene3D" id="3.30.530.20">
    <property type="match status" value="1"/>
</dbReference>
<accession>A0A544VZ26</accession>
<gene>
    <name evidence="1" type="ORF">D8S82_17630</name>
</gene>
<protein>
    <submittedName>
        <fullName evidence="1">SRPBCC family protein</fullName>
    </submittedName>
</protein>
<dbReference type="RefSeq" id="WP_142553325.1">
    <property type="nucleotide sequence ID" value="NZ_VIFX01000022.1"/>
</dbReference>
<evidence type="ECO:0000313" key="1">
    <source>
        <dbReference type="EMBL" id="TQR85238.1"/>
    </source>
</evidence>
<name>A0A544VZ26_9MYCO</name>
<reference evidence="1 2" key="1">
    <citation type="submission" date="2018-10" db="EMBL/GenBank/DDBJ databases">
        <title>Draft genome of Mycobacterium hodleri strain B.</title>
        <authorList>
            <person name="Amande T.J."/>
            <person name="Mcgenity T.J."/>
        </authorList>
    </citation>
    <scope>NUCLEOTIDE SEQUENCE [LARGE SCALE GENOMIC DNA]</scope>
    <source>
        <strain evidence="1 2">B</strain>
    </source>
</reference>
<dbReference type="CDD" id="cd07812">
    <property type="entry name" value="SRPBCC"/>
    <property type="match status" value="1"/>
</dbReference>
<dbReference type="EMBL" id="VIFX01000022">
    <property type="protein sequence ID" value="TQR85238.1"/>
    <property type="molecule type" value="Genomic_DNA"/>
</dbReference>
<dbReference type="AlphaFoldDB" id="A0A544VZ26"/>
<sequence>MTDHRSEVESQLTVRRDTTASRRRVWDVMADGWTYSQWVVGNSRMRAVSPDWPAVGSTIHHSVGVWPLLLDDETVVEECVPQERLVLLAKGRPIGKARITLCLYDIEGGGCRIEMAEVPVGAPMGWVPDRLALAAAIPRNRECTWRLAALAERRVSDDDE</sequence>
<dbReference type="InterPro" id="IPR023393">
    <property type="entry name" value="START-like_dom_sf"/>
</dbReference>
<comment type="caution">
    <text evidence="1">The sequence shown here is derived from an EMBL/GenBank/DDBJ whole genome shotgun (WGS) entry which is preliminary data.</text>
</comment>
<proteinExistence type="predicted"/>
<dbReference type="SUPFAM" id="SSF55961">
    <property type="entry name" value="Bet v1-like"/>
    <property type="match status" value="1"/>
</dbReference>